<evidence type="ECO:0000256" key="1">
    <source>
        <dbReference type="ARBA" id="ARBA00022491"/>
    </source>
</evidence>
<dbReference type="Proteomes" id="UP000251960">
    <property type="component" value="Chromosome 3"/>
</dbReference>
<dbReference type="ExpressionAtlas" id="A0A3L6FHP7">
    <property type="expression patterns" value="baseline and differential"/>
</dbReference>
<keyword evidence="3" id="KW-0804">Transcription</keyword>
<accession>A0A3L6FHP7</accession>
<dbReference type="InterPro" id="IPR040356">
    <property type="entry name" value="SPEAR"/>
</dbReference>
<reference evidence="5" key="1">
    <citation type="journal article" date="2018" name="Nat. Genet.">
        <title>Extensive intraspecific gene order and gene structural variations between Mo17 and other maize genomes.</title>
        <authorList>
            <person name="Sun S."/>
            <person name="Zhou Y."/>
            <person name="Chen J."/>
            <person name="Shi J."/>
            <person name="Zhao H."/>
            <person name="Zhao H."/>
            <person name="Song W."/>
            <person name="Zhang M."/>
            <person name="Cui Y."/>
            <person name="Dong X."/>
            <person name="Liu H."/>
            <person name="Ma X."/>
            <person name="Jiao Y."/>
            <person name="Wang B."/>
            <person name="Wei X."/>
            <person name="Stein J.C."/>
            <person name="Glaubitz J.C."/>
            <person name="Lu F."/>
            <person name="Yu G."/>
            <person name="Liang C."/>
            <person name="Fengler K."/>
            <person name="Li B."/>
            <person name="Rafalski A."/>
            <person name="Schnable P.S."/>
            <person name="Ware D.H."/>
            <person name="Buckler E.S."/>
            <person name="Lai J."/>
        </authorList>
    </citation>
    <scope>NUCLEOTIDE SEQUENCE [LARGE SCALE GENOMIC DNA]</scope>
    <source>
        <tissue evidence="5">Seedling</tissue>
    </source>
</reference>
<sequence>MSGRNFGDSMELSSSGRSSGSRRGKRGGGGGGGTDRPKQPQRGLGVAQLEKIRLQSEMVEYFHPLGQHPSLIHRTGSLSLVSDDGCRLCKTFPFSEDARASTSSLSSSSPSSSFHATAISPPFSIHPNLAVHGHLFFRKITTRSSDPQLGRNWSMPYGERDVRYSDFQAPIIRYGCVVWSGTHTLSTHAHLLNLRDIALPIASHKLQLLALLLILQLRVPTTRSPSSSAVYGTPHYAQHPNNITLSLFEPQESARLKGHHDRSQSADSTSLNSDDPQDVDLELKL</sequence>
<dbReference type="AlphaFoldDB" id="A0A3L6FHP7"/>
<dbReference type="EMBL" id="NCVQ01000004">
    <property type="protein sequence ID" value="PWZ32765.1"/>
    <property type="molecule type" value="Genomic_DNA"/>
</dbReference>
<feature type="region of interest" description="Disordered" evidence="4">
    <location>
        <begin position="254"/>
        <end position="285"/>
    </location>
</feature>
<feature type="region of interest" description="Disordered" evidence="4">
    <location>
        <begin position="1"/>
        <end position="44"/>
    </location>
</feature>
<keyword evidence="2" id="KW-0805">Transcription regulation</keyword>
<feature type="compositionally biased region" description="Polar residues" evidence="4">
    <location>
        <begin position="265"/>
        <end position="274"/>
    </location>
</feature>
<gene>
    <name evidence="5" type="ORF">Zm00014a_000280</name>
</gene>
<evidence type="ECO:0000256" key="3">
    <source>
        <dbReference type="ARBA" id="ARBA00023163"/>
    </source>
</evidence>
<evidence type="ECO:0000256" key="2">
    <source>
        <dbReference type="ARBA" id="ARBA00023015"/>
    </source>
</evidence>
<dbReference type="GO" id="GO:0003700">
    <property type="term" value="F:DNA-binding transcription factor activity"/>
    <property type="evidence" value="ECO:0007669"/>
    <property type="project" value="InterPro"/>
</dbReference>
<dbReference type="PANTHER" id="PTHR33388">
    <property type="entry name" value="OS01G0212500 PROTEIN"/>
    <property type="match status" value="1"/>
</dbReference>
<protein>
    <submittedName>
        <fullName evidence="5">Uncharacterized protein</fullName>
    </submittedName>
</protein>
<feature type="compositionally biased region" description="Acidic residues" evidence="4">
    <location>
        <begin position="275"/>
        <end position="285"/>
    </location>
</feature>
<evidence type="ECO:0000313" key="5">
    <source>
        <dbReference type="EMBL" id="PWZ32765.1"/>
    </source>
</evidence>
<comment type="caution">
    <text evidence="5">The sequence shown here is derived from an EMBL/GenBank/DDBJ whole genome shotgun (WGS) entry which is preliminary data.</text>
</comment>
<name>A0A3L6FHP7_MAIZE</name>
<organism evidence="5">
    <name type="scientific">Zea mays</name>
    <name type="common">Maize</name>
    <dbReference type="NCBI Taxonomy" id="4577"/>
    <lineage>
        <taxon>Eukaryota</taxon>
        <taxon>Viridiplantae</taxon>
        <taxon>Streptophyta</taxon>
        <taxon>Embryophyta</taxon>
        <taxon>Tracheophyta</taxon>
        <taxon>Spermatophyta</taxon>
        <taxon>Magnoliopsida</taxon>
        <taxon>Liliopsida</taxon>
        <taxon>Poales</taxon>
        <taxon>Poaceae</taxon>
        <taxon>PACMAD clade</taxon>
        <taxon>Panicoideae</taxon>
        <taxon>Andropogonodae</taxon>
        <taxon>Andropogoneae</taxon>
        <taxon>Tripsacinae</taxon>
        <taxon>Zea</taxon>
    </lineage>
</organism>
<keyword evidence="1" id="KW-0678">Repressor</keyword>
<dbReference type="PANTHER" id="PTHR33388:SF36">
    <property type="entry name" value="OS01G0676900 PROTEIN"/>
    <property type="match status" value="1"/>
</dbReference>
<evidence type="ECO:0000256" key="4">
    <source>
        <dbReference type="SAM" id="MobiDB-lite"/>
    </source>
</evidence>
<proteinExistence type="predicted"/>